<evidence type="ECO:0000256" key="1">
    <source>
        <dbReference type="SAM" id="Phobius"/>
    </source>
</evidence>
<organism evidence="2 3">
    <name type="scientific">Natronosalvus hydrolyticus</name>
    <dbReference type="NCBI Taxonomy" id="2979988"/>
    <lineage>
        <taxon>Archaea</taxon>
        <taxon>Methanobacteriati</taxon>
        <taxon>Methanobacteriota</taxon>
        <taxon>Stenosarchaea group</taxon>
        <taxon>Halobacteria</taxon>
        <taxon>Halobacteriales</taxon>
        <taxon>Natrialbaceae</taxon>
        <taxon>Natronosalvus</taxon>
    </lineage>
</organism>
<keyword evidence="1" id="KW-1133">Transmembrane helix</keyword>
<keyword evidence="3" id="KW-1185">Reference proteome</keyword>
<proteinExistence type="predicted"/>
<gene>
    <name evidence="2" type="ORF">OB919_04545</name>
</gene>
<sequence length="77" mass="8782">MEESSPDKGRFWEVICQYSTIFYLLLLVVTALFFLNLVAMLIDTQPADAFIISIMNFALLGTTATGILLILWYCQRN</sequence>
<dbReference type="RefSeq" id="WP_342806840.1">
    <property type="nucleotide sequence ID" value="NZ_JAOPJZ010000002.1"/>
</dbReference>
<comment type="caution">
    <text evidence="2">The sequence shown here is derived from an EMBL/GenBank/DDBJ whole genome shotgun (WGS) entry which is preliminary data.</text>
</comment>
<accession>A0AAP3E5Z8</accession>
<name>A0AAP3E5Z8_9EURY</name>
<dbReference type="AlphaFoldDB" id="A0AAP3E5Z8"/>
<keyword evidence="1" id="KW-0812">Transmembrane</keyword>
<feature type="transmembrane region" description="Helical" evidence="1">
    <location>
        <begin position="21"/>
        <end position="42"/>
    </location>
</feature>
<protein>
    <submittedName>
        <fullName evidence="2">Uncharacterized protein</fullName>
    </submittedName>
</protein>
<evidence type="ECO:0000313" key="2">
    <source>
        <dbReference type="EMBL" id="MCU4751257.1"/>
    </source>
</evidence>
<reference evidence="2 3" key="1">
    <citation type="submission" date="2022-09" db="EMBL/GenBank/DDBJ databases">
        <title>Enrichment on poylsaccharides allowed isolation of novel metabolic and taxonomic groups of Haloarchaea.</title>
        <authorList>
            <person name="Sorokin D.Y."/>
            <person name="Elcheninov A.G."/>
            <person name="Khizhniak T.V."/>
            <person name="Kolganova T.V."/>
            <person name="Kublanov I.V."/>
        </authorList>
    </citation>
    <scope>NUCLEOTIDE SEQUENCE [LARGE SCALE GENOMIC DNA]</scope>
    <source>
        <strain evidence="2 3">AArc-curdl1</strain>
    </source>
</reference>
<feature type="transmembrane region" description="Helical" evidence="1">
    <location>
        <begin position="54"/>
        <end position="74"/>
    </location>
</feature>
<evidence type="ECO:0000313" key="3">
    <source>
        <dbReference type="Proteomes" id="UP001321047"/>
    </source>
</evidence>
<dbReference type="Proteomes" id="UP001321047">
    <property type="component" value="Unassembled WGS sequence"/>
</dbReference>
<dbReference type="EMBL" id="JAOPJZ010000002">
    <property type="protein sequence ID" value="MCU4751257.1"/>
    <property type="molecule type" value="Genomic_DNA"/>
</dbReference>
<keyword evidence="1" id="KW-0472">Membrane</keyword>